<evidence type="ECO:0000313" key="3">
    <source>
        <dbReference type="Proteomes" id="UP000314294"/>
    </source>
</evidence>
<feature type="compositionally biased region" description="Basic and acidic residues" evidence="1">
    <location>
        <begin position="33"/>
        <end position="44"/>
    </location>
</feature>
<feature type="region of interest" description="Disordered" evidence="1">
    <location>
        <begin position="16"/>
        <end position="54"/>
    </location>
</feature>
<dbReference type="Proteomes" id="UP000314294">
    <property type="component" value="Unassembled WGS sequence"/>
</dbReference>
<keyword evidence="3" id="KW-1185">Reference proteome</keyword>
<protein>
    <submittedName>
        <fullName evidence="2">Uncharacterized protein</fullName>
    </submittedName>
</protein>
<name>A0A4Z2FS99_9TELE</name>
<reference evidence="2 3" key="1">
    <citation type="submission" date="2019-03" db="EMBL/GenBank/DDBJ databases">
        <title>First draft genome of Liparis tanakae, snailfish: a comprehensive survey of snailfish specific genes.</title>
        <authorList>
            <person name="Kim W."/>
            <person name="Song I."/>
            <person name="Jeong J.-H."/>
            <person name="Kim D."/>
            <person name="Kim S."/>
            <person name="Ryu S."/>
            <person name="Song J.Y."/>
            <person name="Lee S.K."/>
        </authorList>
    </citation>
    <scope>NUCLEOTIDE SEQUENCE [LARGE SCALE GENOMIC DNA]</scope>
    <source>
        <tissue evidence="2">Muscle</tissue>
    </source>
</reference>
<proteinExistence type="predicted"/>
<evidence type="ECO:0000256" key="1">
    <source>
        <dbReference type="SAM" id="MobiDB-lite"/>
    </source>
</evidence>
<comment type="caution">
    <text evidence="2">The sequence shown here is derived from an EMBL/GenBank/DDBJ whole genome shotgun (WGS) entry which is preliminary data.</text>
</comment>
<dbReference type="AlphaFoldDB" id="A0A4Z2FS99"/>
<organism evidence="2 3">
    <name type="scientific">Liparis tanakae</name>
    <name type="common">Tanaka's snailfish</name>
    <dbReference type="NCBI Taxonomy" id="230148"/>
    <lineage>
        <taxon>Eukaryota</taxon>
        <taxon>Metazoa</taxon>
        <taxon>Chordata</taxon>
        <taxon>Craniata</taxon>
        <taxon>Vertebrata</taxon>
        <taxon>Euteleostomi</taxon>
        <taxon>Actinopterygii</taxon>
        <taxon>Neopterygii</taxon>
        <taxon>Teleostei</taxon>
        <taxon>Neoteleostei</taxon>
        <taxon>Acanthomorphata</taxon>
        <taxon>Eupercaria</taxon>
        <taxon>Perciformes</taxon>
        <taxon>Cottioidei</taxon>
        <taxon>Cottales</taxon>
        <taxon>Liparidae</taxon>
        <taxon>Liparis</taxon>
    </lineage>
</organism>
<evidence type="ECO:0000313" key="2">
    <source>
        <dbReference type="EMBL" id="TNN43643.1"/>
    </source>
</evidence>
<gene>
    <name evidence="2" type="ORF">EYF80_046177</name>
</gene>
<accession>A0A4Z2FS99</accession>
<sequence>MDISCWFEKQSSPALIRRGGAGGRNPEWTSAAREWKDSRSETDPHVFSPTAELNPRVSRRAARHLLRGLPIRAAGYSVLLKDTSTCNYVGRAGIEPSSSWIRDDHSSS</sequence>
<dbReference type="EMBL" id="SRLO01000954">
    <property type="protein sequence ID" value="TNN43643.1"/>
    <property type="molecule type" value="Genomic_DNA"/>
</dbReference>